<evidence type="ECO:0000259" key="2">
    <source>
        <dbReference type="Pfam" id="PF17667"/>
    </source>
</evidence>
<gene>
    <name evidence="3" type="ORF">F5891DRAFT_1194328</name>
</gene>
<evidence type="ECO:0000313" key="3">
    <source>
        <dbReference type="EMBL" id="KAG1895270.1"/>
    </source>
</evidence>
<feature type="region of interest" description="Disordered" evidence="1">
    <location>
        <begin position="136"/>
        <end position="161"/>
    </location>
</feature>
<feature type="region of interest" description="Disordered" evidence="1">
    <location>
        <begin position="86"/>
        <end position="124"/>
    </location>
</feature>
<comment type="caution">
    <text evidence="3">The sequence shown here is derived from an EMBL/GenBank/DDBJ whole genome shotgun (WGS) entry which is preliminary data.</text>
</comment>
<name>A0AAD4DWB0_9AGAM</name>
<dbReference type="AlphaFoldDB" id="A0AAD4DWB0"/>
<dbReference type="Proteomes" id="UP001195769">
    <property type="component" value="Unassembled WGS sequence"/>
</dbReference>
<reference evidence="3" key="1">
    <citation type="journal article" date="2020" name="New Phytol.">
        <title>Comparative genomics reveals dynamic genome evolution in host specialist ectomycorrhizal fungi.</title>
        <authorList>
            <person name="Lofgren L.A."/>
            <person name="Nguyen N.H."/>
            <person name="Vilgalys R."/>
            <person name="Ruytinx J."/>
            <person name="Liao H.L."/>
            <person name="Branco S."/>
            <person name="Kuo A."/>
            <person name="LaButti K."/>
            <person name="Lipzen A."/>
            <person name="Andreopoulos W."/>
            <person name="Pangilinan J."/>
            <person name="Riley R."/>
            <person name="Hundley H."/>
            <person name="Na H."/>
            <person name="Barry K."/>
            <person name="Grigoriev I.V."/>
            <person name="Stajich J.E."/>
            <person name="Kennedy P.G."/>
        </authorList>
    </citation>
    <scope>NUCLEOTIDE SEQUENCE</scope>
    <source>
        <strain evidence="3">FC203</strain>
    </source>
</reference>
<dbReference type="Pfam" id="PF17667">
    <property type="entry name" value="Pkinase_fungal"/>
    <property type="match status" value="1"/>
</dbReference>
<keyword evidence="4" id="KW-1185">Reference proteome</keyword>
<dbReference type="InterPro" id="IPR011009">
    <property type="entry name" value="Kinase-like_dom_sf"/>
</dbReference>
<sequence length="571" mass="64257">MTSDPLAHQTSLTSLATTSFDLYLCGPSLSLTGFPPEGGHTNDLVKDLLKSELKGHIIFEGDLNIKHSDSLFHHFIPKSLLKTKARGTSIEKKPEANEKNSNSESDNSDDESHPSTEVADTDTEALDSQCSWMMSQDTDGTWSRDEYDGTAELGSKRARKPSSTEKDLQCLFKAVQYVLRQFANSPIPDPYNAQKPDLALFYYKSKVFEKAWTDTLSFVEHTSSDFSKRRDLGVYWGSATKAYLIMREQPWRRFVLSFFISAEQLYAHFCDHSGLIVTLPTSIQSSPARVADAIATLSLVDPTLLGLNPTIHMCIPSCKGTHTDLAEGAISWVTNNHGKIYSILAVLWKSQGLFCHGTVCYRVRDPVDGKEYAMKDCWVAEAKRYHEVDVLERVKNIPNVVQLVDHWDVLFDGEPDCTARIQDRYGILPEDRPDKRDPLWHFSSRKELICTFRDFVVGIGYFIDFDHVSIMKEGETFTISFGTGTVPYISMRILKTMSKNADILKKSKTSINAKKNSTNTNSIAQLKLVEHNPSDDLESLFYIFFEFVSKYGGAHGAVAPTWDKTTMPWAV</sequence>
<feature type="compositionally biased region" description="Basic and acidic residues" evidence="1">
    <location>
        <begin position="89"/>
        <end position="98"/>
    </location>
</feature>
<dbReference type="SUPFAM" id="SSF56112">
    <property type="entry name" value="Protein kinase-like (PK-like)"/>
    <property type="match status" value="1"/>
</dbReference>
<evidence type="ECO:0000313" key="4">
    <source>
        <dbReference type="Proteomes" id="UP001195769"/>
    </source>
</evidence>
<dbReference type="PANTHER" id="PTHR38248">
    <property type="entry name" value="FUNK1 6"/>
    <property type="match status" value="1"/>
</dbReference>
<protein>
    <recommendedName>
        <fullName evidence="2">Fungal-type protein kinase domain-containing protein</fullName>
    </recommendedName>
</protein>
<dbReference type="EMBL" id="JABBWK010000068">
    <property type="protein sequence ID" value="KAG1895270.1"/>
    <property type="molecule type" value="Genomic_DNA"/>
</dbReference>
<accession>A0AAD4DWB0</accession>
<evidence type="ECO:0000256" key="1">
    <source>
        <dbReference type="SAM" id="MobiDB-lite"/>
    </source>
</evidence>
<dbReference type="GeneID" id="64662212"/>
<organism evidence="3 4">
    <name type="scientific">Suillus fuscotomentosus</name>
    <dbReference type="NCBI Taxonomy" id="1912939"/>
    <lineage>
        <taxon>Eukaryota</taxon>
        <taxon>Fungi</taxon>
        <taxon>Dikarya</taxon>
        <taxon>Basidiomycota</taxon>
        <taxon>Agaricomycotina</taxon>
        <taxon>Agaricomycetes</taxon>
        <taxon>Agaricomycetidae</taxon>
        <taxon>Boletales</taxon>
        <taxon>Suillineae</taxon>
        <taxon>Suillaceae</taxon>
        <taxon>Suillus</taxon>
    </lineage>
</organism>
<feature type="domain" description="Fungal-type protein kinase" evidence="2">
    <location>
        <begin position="207"/>
        <end position="422"/>
    </location>
</feature>
<dbReference type="RefSeq" id="XP_041220846.1">
    <property type="nucleotide sequence ID" value="XM_041367914.1"/>
</dbReference>
<dbReference type="InterPro" id="IPR040976">
    <property type="entry name" value="Pkinase_fungal"/>
</dbReference>
<dbReference type="PANTHER" id="PTHR38248:SF2">
    <property type="entry name" value="FUNK1 11"/>
    <property type="match status" value="1"/>
</dbReference>
<proteinExistence type="predicted"/>